<name>A0A7J7LGP8_9MAGN</name>
<dbReference type="AlphaFoldDB" id="A0A7J7LGP8"/>
<keyword evidence="3" id="KW-1185">Reference proteome</keyword>
<dbReference type="EMBL" id="JACGCM010002297">
    <property type="protein sequence ID" value="KAF6141815.1"/>
    <property type="molecule type" value="Genomic_DNA"/>
</dbReference>
<dbReference type="Proteomes" id="UP000541444">
    <property type="component" value="Unassembled WGS sequence"/>
</dbReference>
<keyword evidence="1" id="KW-0472">Membrane</keyword>
<organism evidence="2 3">
    <name type="scientific">Kingdonia uniflora</name>
    <dbReference type="NCBI Taxonomy" id="39325"/>
    <lineage>
        <taxon>Eukaryota</taxon>
        <taxon>Viridiplantae</taxon>
        <taxon>Streptophyta</taxon>
        <taxon>Embryophyta</taxon>
        <taxon>Tracheophyta</taxon>
        <taxon>Spermatophyta</taxon>
        <taxon>Magnoliopsida</taxon>
        <taxon>Ranunculales</taxon>
        <taxon>Circaeasteraceae</taxon>
        <taxon>Kingdonia</taxon>
    </lineage>
</organism>
<keyword evidence="1" id="KW-0812">Transmembrane</keyword>
<evidence type="ECO:0000256" key="1">
    <source>
        <dbReference type="SAM" id="Phobius"/>
    </source>
</evidence>
<protein>
    <submittedName>
        <fullName evidence="2">Uncharacterized protein</fullName>
    </submittedName>
</protein>
<reference evidence="2 3" key="1">
    <citation type="journal article" date="2020" name="IScience">
        <title>Genome Sequencing of the Endangered Kingdonia uniflora (Circaeasteraceae, Ranunculales) Reveals Potential Mechanisms of Evolutionary Specialization.</title>
        <authorList>
            <person name="Sun Y."/>
            <person name="Deng T."/>
            <person name="Zhang A."/>
            <person name="Moore M.J."/>
            <person name="Landis J.B."/>
            <person name="Lin N."/>
            <person name="Zhang H."/>
            <person name="Zhang X."/>
            <person name="Huang J."/>
            <person name="Zhang X."/>
            <person name="Sun H."/>
            <person name="Wang H."/>
        </authorList>
    </citation>
    <scope>NUCLEOTIDE SEQUENCE [LARGE SCALE GENOMIC DNA]</scope>
    <source>
        <strain evidence="2">TB1705</strain>
        <tissue evidence="2">Leaf</tissue>
    </source>
</reference>
<sequence length="92" mass="10541">MVLILEEVEKKTQSENELADTHTLSSRLIEDRCYLDLFFSPSLSLPLLVVECVEYYCSLQLEFGGALLWFGVLLYRLCIIVVLTCSFNVDTK</sequence>
<evidence type="ECO:0000313" key="2">
    <source>
        <dbReference type="EMBL" id="KAF6141815.1"/>
    </source>
</evidence>
<evidence type="ECO:0000313" key="3">
    <source>
        <dbReference type="Proteomes" id="UP000541444"/>
    </source>
</evidence>
<accession>A0A7J7LGP8</accession>
<keyword evidence="1" id="KW-1133">Transmembrane helix</keyword>
<proteinExistence type="predicted"/>
<gene>
    <name evidence="2" type="ORF">GIB67_031882</name>
</gene>
<comment type="caution">
    <text evidence="2">The sequence shown here is derived from an EMBL/GenBank/DDBJ whole genome shotgun (WGS) entry which is preliminary data.</text>
</comment>
<feature type="transmembrane region" description="Helical" evidence="1">
    <location>
        <begin position="66"/>
        <end position="89"/>
    </location>
</feature>